<dbReference type="InterPro" id="IPR001254">
    <property type="entry name" value="Trypsin_dom"/>
</dbReference>
<dbReference type="GO" id="GO:0006508">
    <property type="term" value="P:proteolysis"/>
    <property type="evidence" value="ECO:0007669"/>
    <property type="project" value="InterPro"/>
</dbReference>
<keyword evidence="2" id="KW-0732">Signal</keyword>
<dbReference type="GO" id="GO:0004252">
    <property type="term" value="F:serine-type endopeptidase activity"/>
    <property type="evidence" value="ECO:0007669"/>
    <property type="project" value="InterPro"/>
</dbReference>
<dbReference type="Pfam" id="PF00089">
    <property type="entry name" value="Trypsin"/>
    <property type="match status" value="1"/>
</dbReference>
<dbReference type="PROSITE" id="PS00134">
    <property type="entry name" value="TRYPSIN_HIS"/>
    <property type="match status" value="1"/>
</dbReference>
<dbReference type="InterPro" id="IPR043504">
    <property type="entry name" value="Peptidase_S1_PA_chymotrypsin"/>
</dbReference>
<reference evidence="5" key="2">
    <citation type="journal article" date="2017" name="Sci. Adv.">
        <title>A tail of two voltages: Proteomic comparison of the three electric organs of the electric eel.</title>
        <authorList>
            <person name="Traeger L.L."/>
            <person name="Sabat G."/>
            <person name="Barrett-Wilt G.A."/>
            <person name="Wells G.B."/>
            <person name="Sussman M.R."/>
        </authorList>
    </citation>
    <scope>NUCLEOTIDE SEQUENCE [LARGE SCALE GENOMIC DNA]</scope>
</reference>
<dbReference type="PROSITE" id="PS50240">
    <property type="entry name" value="TRYPSIN_DOM"/>
    <property type="match status" value="1"/>
</dbReference>
<dbReference type="PRINTS" id="PR00722">
    <property type="entry name" value="CHYMOTRYPSIN"/>
</dbReference>
<accession>A0A4W4EGN4</accession>
<evidence type="ECO:0000256" key="2">
    <source>
        <dbReference type="SAM" id="SignalP"/>
    </source>
</evidence>
<dbReference type="InterPro" id="IPR001314">
    <property type="entry name" value="Peptidase_S1A"/>
</dbReference>
<keyword evidence="1" id="KW-1015">Disulfide bond</keyword>
<reference evidence="5" key="1">
    <citation type="journal article" date="2014" name="Science">
        <title>Nonhuman genetics. Genomic basis for the convergent evolution of electric organs.</title>
        <authorList>
            <person name="Gallant J.R."/>
            <person name="Traeger L.L."/>
            <person name="Volkening J.D."/>
            <person name="Moffett H."/>
            <person name="Chen P.H."/>
            <person name="Novina C.D."/>
            <person name="Phillips G.N.Jr."/>
            <person name="Anand R."/>
            <person name="Wells G.B."/>
            <person name="Pinch M."/>
            <person name="Guth R."/>
            <person name="Unguez G.A."/>
            <person name="Albert J.S."/>
            <person name="Zakon H.H."/>
            <person name="Samanta M.P."/>
            <person name="Sussman M.R."/>
        </authorList>
    </citation>
    <scope>NUCLEOTIDE SEQUENCE [LARGE SCALE GENOMIC DNA]</scope>
</reference>
<dbReference type="SMART" id="SM00020">
    <property type="entry name" value="Tryp_SPc"/>
    <property type="match status" value="1"/>
</dbReference>
<evidence type="ECO:0000259" key="3">
    <source>
        <dbReference type="PROSITE" id="PS50240"/>
    </source>
</evidence>
<gene>
    <name evidence="4" type="primary">LOC113583962</name>
</gene>
<dbReference type="InterPro" id="IPR009003">
    <property type="entry name" value="Peptidase_S1_PA"/>
</dbReference>
<sequence>MPMLYFLQLLFLVAGVNSSVIQQNLIGGKGCTRNERHHQAWVFQKRSEGKESFCGGTLIHMNWVLTAGHCYNKNIAGTVSVWAGVHPNKTFQKFNIKSGDIHVYDVTQDTGDIMLIKLPGSVSGITPAQLPGSSCQTPSNGEKLQLAGHGSTVDPNGHPERNRRLQCLDLKVRDCNFWNETVVSNYFCGGLHKKAFTCPGDSGGGWLKKRFRRTGVIYGVLSGRFHYQNGSCTTNSRFTSVCAPLIRKWINDTMTNHM</sequence>
<dbReference type="Proteomes" id="UP000314983">
    <property type="component" value="Chromosome 22"/>
</dbReference>
<dbReference type="Ensembl" id="ENSEEET00000011044.2">
    <property type="protein sequence ID" value="ENSEEEP00000010919.2"/>
    <property type="gene ID" value="ENSEEEG00000005530.2"/>
</dbReference>
<keyword evidence="5" id="KW-1185">Reference proteome</keyword>
<dbReference type="OMA" id="HYFRISA"/>
<feature type="domain" description="Peptidase S1" evidence="3">
    <location>
        <begin position="25"/>
        <end position="255"/>
    </location>
</feature>
<dbReference type="GeneTree" id="ENSGT00390000009571"/>
<reference evidence="4" key="5">
    <citation type="submission" date="2025-09" db="UniProtKB">
        <authorList>
            <consortium name="Ensembl"/>
        </authorList>
    </citation>
    <scope>IDENTIFICATION</scope>
</reference>
<name>A0A4W4EGN4_ELEEL</name>
<evidence type="ECO:0000313" key="4">
    <source>
        <dbReference type="Ensembl" id="ENSEEEP00000010919.2"/>
    </source>
</evidence>
<feature type="signal peptide" evidence="2">
    <location>
        <begin position="1"/>
        <end position="18"/>
    </location>
</feature>
<proteinExistence type="predicted"/>
<reference evidence="4" key="4">
    <citation type="submission" date="2025-08" db="UniProtKB">
        <authorList>
            <consortium name="Ensembl"/>
        </authorList>
    </citation>
    <scope>IDENTIFICATION</scope>
</reference>
<evidence type="ECO:0000256" key="1">
    <source>
        <dbReference type="ARBA" id="ARBA00023157"/>
    </source>
</evidence>
<dbReference type="Gene3D" id="2.40.10.10">
    <property type="entry name" value="Trypsin-like serine proteases"/>
    <property type="match status" value="1"/>
</dbReference>
<reference evidence="4" key="3">
    <citation type="submission" date="2020-05" db="EMBL/GenBank/DDBJ databases">
        <title>Electrophorus electricus (electric eel) genome, fEleEle1, primary haplotype.</title>
        <authorList>
            <person name="Myers G."/>
            <person name="Meyer A."/>
            <person name="Fedrigo O."/>
            <person name="Formenti G."/>
            <person name="Rhie A."/>
            <person name="Tracey A."/>
            <person name="Sims Y."/>
            <person name="Jarvis E.D."/>
        </authorList>
    </citation>
    <scope>NUCLEOTIDE SEQUENCE [LARGE SCALE GENOMIC DNA]</scope>
</reference>
<dbReference type="PANTHER" id="PTHR24271">
    <property type="entry name" value="KALLIKREIN-RELATED"/>
    <property type="match status" value="1"/>
</dbReference>
<dbReference type="SUPFAM" id="SSF50494">
    <property type="entry name" value="Trypsin-like serine proteases"/>
    <property type="match status" value="1"/>
</dbReference>
<dbReference type="STRING" id="8005.ENSEEEP00000010919"/>
<dbReference type="GO" id="GO:0030141">
    <property type="term" value="C:secretory granule"/>
    <property type="evidence" value="ECO:0007669"/>
    <property type="project" value="TreeGrafter"/>
</dbReference>
<protein>
    <recommendedName>
        <fullName evidence="3">Peptidase S1 domain-containing protein</fullName>
    </recommendedName>
</protein>
<evidence type="ECO:0000313" key="5">
    <source>
        <dbReference type="Proteomes" id="UP000314983"/>
    </source>
</evidence>
<organism evidence="4 5">
    <name type="scientific">Electrophorus electricus</name>
    <name type="common">Electric eel</name>
    <name type="synonym">Gymnotus electricus</name>
    <dbReference type="NCBI Taxonomy" id="8005"/>
    <lineage>
        <taxon>Eukaryota</taxon>
        <taxon>Metazoa</taxon>
        <taxon>Chordata</taxon>
        <taxon>Craniata</taxon>
        <taxon>Vertebrata</taxon>
        <taxon>Euteleostomi</taxon>
        <taxon>Actinopterygii</taxon>
        <taxon>Neopterygii</taxon>
        <taxon>Teleostei</taxon>
        <taxon>Ostariophysi</taxon>
        <taxon>Gymnotiformes</taxon>
        <taxon>Gymnotoidei</taxon>
        <taxon>Gymnotidae</taxon>
        <taxon>Electrophorus</taxon>
    </lineage>
</organism>
<dbReference type="PANTHER" id="PTHR24271:SF48">
    <property type="entry name" value="KALLIKREIN-14"/>
    <property type="match status" value="1"/>
</dbReference>
<dbReference type="InterPro" id="IPR018114">
    <property type="entry name" value="TRYPSIN_HIS"/>
</dbReference>
<feature type="chain" id="PRO_5044317794" description="Peptidase S1 domain-containing protein" evidence="2">
    <location>
        <begin position="19"/>
        <end position="258"/>
    </location>
</feature>
<dbReference type="AlphaFoldDB" id="A0A4W4EGN4"/>